<organism evidence="7 8">
    <name type="scientific">Hohaiivirga grylli</name>
    <dbReference type="NCBI Taxonomy" id="3133970"/>
    <lineage>
        <taxon>Bacteria</taxon>
        <taxon>Pseudomonadati</taxon>
        <taxon>Pseudomonadota</taxon>
        <taxon>Alphaproteobacteria</taxon>
        <taxon>Hyphomicrobiales</taxon>
        <taxon>Methylobacteriaceae</taxon>
        <taxon>Hohaiivirga</taxon>
    </lineage>
</organism>
<sequence length="149" mass="16224">MIANLLESLGPWSWVVGGVLLILLELMIPGVFMVWLGLAAVATGVLDFALDMSWQFSALVFCVLSAVFVVLGRIVFQRNEPKDSDVGLLNHRARQLIGNTYILDEPIINGTGRVKVGDSSWLISGPDLPSGSKVRVIRTDGSRLFVEEA</sequence>
<keyword evidence="2 5" id="KW-0812">Transmembrane</keyword>
<name>A0ABV0BJI4_9HYPH</name>
<comment type="subcellular location">
    <subcellularLocation>
        <location evidence="1">Membrane</location>
        <topology evidence="1">Multi-pass membrane protein</topology>
    </subcellularLocation>
</comment>
<evidence type="ECO:0000313" key="8">
    <source>
        <dbReference type="Proteomes" id="UP001418637"/>
    </source>
</evidence>
<dbReference type="Proteomes" id="UP001418637">
    <property type="component" value="Unassembled WGS sequence"/>
</dbReference>
<proteinExistence type="predicted"/>
<evidence type="ECO:0000256" key="4">
    <source>
        <dbReference type="ARBA" id="ARBA00023136"/>
    </source>
</evidence>
<dbReference type="Pfam" id="PF01957">
    <property type="entry name" value="NfeD"/>
    <property type="match status" value="1"/>
</dbReference>
<keyword evidence="8" id="KW-1185">Reference proteome</keyword>
<evidence type="ECO:0000256" key="1">
    <source>
        <dbReference type="ARBA" id="ARBA00004141"/>
    </source>
</evidence>
<accession>A0ABV0BJI4</accession>
<dbReference type="PANTHER" id="PTHR33507">
    <property type="entry name" value="INNER MEMBRANE PROTEIN YBBJ"/>
    <property type="match status" value="1"/>
</dbReference>
<dbReference type="PANTHER" id="PTHR33507:SF3">
    <property type="entry name" value="INNER MEMBRANE PROTEIN YBBJ"/>
    <property type="match status" value="1"/>
</dbReference>
<dbReference type="EMBL" id="JBBYXI010000003">
    <property type="protein sequence ID" value="MEN3931152.1"/>
    <property type="molecule type" value="Genomic_DNA"/>
</dbReference>
<protein>
    <submittedName>
        <fullName evidence="7">NfeD family protein</fullName>
    </submittedName>
</protein>
<evidence type="ECO:0000259" key="6">
    <source>
        <dbReference type="Pfam" id="PF01957"/>
    </source>
</evidence>
<keyword evidence="4 5" id="KW-0472">Membrane</keyword>
<dbReference type="Gene3D" id="2.40.50.140">
    <property type="entry name" value="Nucleic acid-binding proteins"/>
    <property type="match status" value="1"/>
</dbReference>
<feature type="transmembrane region" description="Helical" evidence="5">
    <location>
        <begin position="12"/>
        <end position="36"/>
    </location>
</feature>
<evidence type="ECO:0000256" key="2">
    <source>
        <dbReference type="ARBA" id="ARBA00022692"/>
    </source>
</evidence>
<keyword evidence="3 5" id="KW-1133">Transmembrane helix</keyword>
<dbReference type="InterPro" id="IPR002810">
    <property type="entry name" value="NfeD-like_C"/>
</dbReference>
<feature type="transmembrane region" description="Helical" evidence="5">
    <location>
        <begin position="56"/>
        <end position="76"/>
    </location>
</feature>
<evidence type="ECO:0000256" key="3">
    <source>
        <dbReference type="ARBA" id="ARBA00022989"/>
    </source>
</evidence>
<dbReference type="RefSeq" id="WP_346337191.1">
    <property type="nucleotide sequence ID" value="NZ_JBBYXI010000003.1"/>
</dbReference>
<gene>
    <name evidence="7" type="ORF">WJT86_08785</name>
</gene>
<dbReference type="InterPro" id="IPR052165">
    <property type="entry name" value="Membrane_assoc_protease"/>
</dbReference>
<comment type="caution">
    <text evidence="7">The sequence shown here is derived from an EMBL/GenBank/DDBJ whole genome shotgun (WGS) entry which is preliminary data.</text>
</comment>
<evidence type="ECO:0000256" key="5">
    <source>
        <dbReference type="SAM" id="Phobius"/>
    </source>
</evidence>
<evidence type="ECO:0000313" key="7">
    <source>
        <dbReference type="EMBL" id="MEN3931152.1"/>
    </source>
</evidence>
<reference evidence="7 8" key="1">
    <citation type="submission" date="2024-04" db="EMBL/GenBank/DDBJ databases">
        <title>A novel species isolated from cricket.</title>
        <authorList>
            <person name="Wang H.-C."/>
        </authorList>
    </citation>
    <scope>NUCLEOTIDE SEQUENCE [LARGE SCALE GENOMIC DNA]</scope>
    <source>
        <strain evidence="7 8">WL0021</strain>
    </source>
</reference>
<dbReference type="InterPro" id="IPR012340">
    <property type="entry name" value="NA-bd_OB-fold"/>
</dbReference>
<feature type="domain" description="NfeD-like C-terminal" evidence="6">
    <location>
        <begin position="94"/>
        <end position="147"/>
    </location>
</feature>